<dbReference type="AlphaFoldDB" id="A0A840CM58"/>
<organism evidence="1 2">
    <name type="scientific">Dysgonomonas hofstadii</name>
    <dbReference type="NCBI Taxonomy" id="637886"/>
    <lineage>
        <taxon>Bacteria</taxon>
        <taxon>Pseudomonadati</taxon>
        <taxon>Bacteroidota</taxon>
        <taxon>Bacteroidia</taxon>
        <taxon>Bacteroidales</taxon>
        <taxon>Dysgonomonadaceae</taxon>
        <taxon>Dysgonomonas</taxon>
    </lineage>
</organism>
<keyword evidence="2" id="KW-1185">Reference proteome</keyword>
<protein>
    <recommendedName>
        <fullName evidence="3">CD-NTase associated protein 4-like DNA endonuclease domain-containing protein</fullName>
    </recommendedName>
</protein>
<gene>
    <name evidence="1" type="ORF">GGR21_001017</name>
</gene>
<dbReference type="RefSeq" id="WP_183306074.1">
    <property type="nucleotide sequence ID" value="NZ_JACIEP010000003.1"/>
</dbReference>
<proteinExistence type="predicted"/>
<reference evidence="1 2" key="1">
    <citation type="submission" date="2020-08" db="EMBL/GenBank/DDBJ databases">
        <title>Genomic Encyclopedia of Type Strains, Phase IV (KMG-IV): sequencing the most valuable type-strain genomes for metagenomic binning, comparative biology and taxonomic classification.</title>
        <authorList>
            <person name="Goeker M."/>
        </authorList>
    </citation>
    <scope>NUCLEOTIDE SEQUENCE [LARGE SCALE GENOMIC DNA]</scope>
    <source>
        <strain evidence="1 2">DSM 104969</strain>
    </source>
</reference>
<sequence length="407" mass="47523">MSWDASPTWSGYIFQGEVALCKAIEVINCVENLPDDYCLKIEEEEDFSLHEIDKQIFQVKAYTKHNYTKYKEAWGDMMRRYPANCERNYLILHKEDVDCDSFGEIIEKDKLTSNVISGIYTLNNVCTKLDDEIKKLLIANHINLVDADIALKRNFCCEKIYQSIKKRHQNKTPESICLNSIKKWILEDSSLALTEEIVWYEATKIFFDNIRVGIEHYDISDPNDKIKIEKLNLAINELEKLSIQETNKLLDEHLLPHKRLDKNNLRATSMDLINSATIKNVIQNAIKKIQLAPIYKTLQYIKANDDSTRYQLIVHNEDFDLEDIASKIDFQKHCELINNQPVSKDIDYFVTQSLEKNKEEVKKHLEKVTEVPSDYKEDEEASLNLEEKKQFAFRTIENTIIDLNGEL</sequence>
<comment type="caution">
    <text evidence="1">The sequence shown here is derived from an EMBL/GenBank/DDBJ whole genome shotgun (WGS) entry which is preliminary data.</text>
</comment>
<dbReference type="EMBL" id="JACIEP010000003">
    <property type="protein sequence ID" value="MBB4035128.1"/>
    <property type="molecule type" value="Genomic_DNA"/>
</dbReference>
<evidence type="ECO:0000313" key="1">
    <source>
        <dbReference type="EMBL" id="MBB4035128.1"/>
    </source>
</evidence>
<evidence type="ECO:0008006" key="3">
    <source>
        <dbReference type="Google" id="ProtNLM"/>
    </source>
</evidence>
<evidence type="ECO:0000313" key="2">
    <source>
        <dbReference type="Proteomes" id="UP000555103"/>
    </source>
</evidence>
<name>A0A840CM58_9BACT</name>
<dbReference type="Proteomes" id="UP000555103">
    <property type="component" value="Unassembled WGS sequence"/>
</dbReference>
<accession>A0A840CM58</accession>